<dbReference type="CDD" id="cd03368">
    <property type="entry name" value="Ribosomal_S12"/>
    <property type="match status" value="1"/>
</dbReference>
<proteinExistence type="inferred from homology"/>
<gene>
    <name evidence="5" type="primary">tko</name>
    <name evidence="5" type="ORF">GZH46_00072</name>
</gene>
<keyword evidence="6" id="KW-1185">Reference proteome</keyword>
<dbReference type="EMBL" id="JAIFTH010000008">
    <property type="protein sequence ID" value="KAG9511351.1"/>
    <property type="molecule type" value="Genomic_DNA"/>
</dbReference>
<dbReference type="Gene3D" id="2.40.50.140">
    <property type="entry name" value="Nucleic acid-binding proteins"/>
    <property type="match status" value="1"/>
</dbReference>
<evidence type="ECO:0000256" key="3">
    <source>
        <dbReference type="ARBA" id="ARBA00023274"/>
    </source>
</evidence>
<dbReference type="InterPro" id="IPR006032">
    <property type="entry name" value="Ribosomal_uS12"/>
</dbReference>
<evidence type="ECO:0000256" key="1">
    <source>
        <dbReference type="ARBA" id="ARBA00005657"/>
    </source>
</evidence>
<name>A0ABQ7SD83_9ACAR</name>
<reference evidence="5 6" key="1">
    <citation type="submission" date="2020-10" db="EMBL/GenBank/DDBJ databases">
        <authorList>
            <person name="Klimov P.B."/>
            <person name="Dyachkov S.M."/>
            <person name="Chetverikov P.E."/>
        </authorList>
    </citation>
    <scope>NUCLEOTIDE SEQUENCE [LARGE SCALE GENOMIC DNA]</scope>
    <source>
        <strain evidence="5">BMOC 18-1129-001#AD2665</strain>
        <tissue evidence="5">Entire mites</tissue>
    </source>
</reference>
<keyword evidence="3" id="KW-0687">Ribonucleoprotein</keyword>
<evidence type="ECO:0000313" key="5">
    <source>
        <dbReference type="EMBL" id="KAG9511351.1"/>
    </source>
</evidence>
<comment type="caution">
    <text evidence="5">The sequence shown here is derived from an EMBL/GenBank/DDBJ whole genome shotgun (WGS) entry which is preliminary data.</text>
</comment>
<dbReference type="PRINTS" id="PR01034">
    <property type="entry name" value="RIBOSOMALS12"/>
</dbReference>
<evidence type="ECO:0000256" key="4">
    <source>
        <dbReference type="ARBA" id="ARBA00035248"/>
    </source>
</evidence>
<dbReference type="Pfam" id="PF00164">
    <property type="entry name" value="Ribosom_S12_S23"/>
    <property type="match status" value="1"/>
</dbReference>
<feature type="non-terminal residue" evidence="5">
    <location>
        <position position="1"/>
    </location>
</feature>
<evidence type="ECO:0000313" key="6">
    <source>
        <dbReference type="Proteomes" id="UP000825002"/>
    </source>
</evidence>
<accession>A0ABQ7SD83</accession>
<dbReference type="GO" id="GO:0005840">
    <property type="term" value="C:ribosome"/>
    <property type="evidence" value="ECO:0007669"/>
    <property type="project" value="UniProtKB-KW"/>
</dbReference>
<organism evidence="5 6">
    <name type="scientific">Fragariocoptes setiger</name>
    <dbReference type="NCBI Taxonomy" id="1670756"/>
    <lineage>
        <taxon>Eukaryota</taxon>
        <taxon>Metazoa</taxon>
        <taxon>Ecdysozoa</taxon>
        <taxon>Arthropoda</taxon>
        <taxon>Chelicerata</taxon>
        <taxon>Arachnida</taxon>
        <taxon>Acari</taxon>
        <taxon>Acariformes</taxon>
        <taxon>Trombidiformes</taxon>
        <taxon>Prostigmata</taxon>
        <taxon>Eupodina</taxon>
        <taxon>Eriophyoidea</taxon>
        <taxon>Phytoptidae</taxon>
        <taxon>Fragariocoptes</taxon>
    </lineage>
</organism>
<keyword evidence="2 5" id="KW-0689">Ribosomal protein</keyword>
<comment type="similarity">
    <text evidence="1">Belongs to the universal ribosomal protein uS12 family.</text>
</comment>
<dbReference type="InterPro" id="IPR012340">
    <property type="entry name" value="NA-bd_OB-fold"/>
</dbReference>
<evidence type="ECO:0000256" key="2">
    <source>
        <dbReference type="ARBA" id="ARBA00022980"/>
    </source>
</evidence>
<protein>
    <recommendedName>
        <fullName evidence="4">Small ribosomal subunit protein uS12m</fullName>
    </recommendedName>
</protein>
<dbReference type="InterPro" id="IPR005679">
    <property type="entry name" value="Ribosomal_uS12_bac"/>
</dbReference>
<dbReference type="PROSITE" id="PS00055">
    <property type="entry name" value="RIBOSOMAL_S12"/>
    <property type="match status" value="1"/>
</dbReference>
<sequence>MFRVLRSLVNICQPARVLPTFRQTYQPTFLETRRNFVEEKRKCIKYPIGINFKARVFKPGDDHNILERPDESKLYGGCTPAEWKEQRSIAKMYERGPLKRKYRKNPLGVKPQVRGTVLKTLIKKPKKPNSANRKCVYVRLTTGKEVTCYVPGVGHNLQEHSQVLVRLHRVPDVPGLRLRVIRGVYDCAPVVKK</sequence>
<dbReference type="Proteomes" id="UP000825002">
    <property type="component" value="Unassembled WGS sequence"/>
</dbReference>
<dbReference type="PANTHER" id="PTHR11652">
    <property type="entry name" value="30S RIBOSOMAL PROTEIN S12 FAMILY MEMBER"/>
    <property type="match status" value="1"/>
</dbReference>
<dbReference type="SUPFAM" id="SSF50249">
    <property type="entry name" value="Nucleic acid-binding proteins"/>
    <property type="match status" value="1"/>
</dbReference>